<dbReference type="AlphaFoldDB" id="A0A6M1SL87"/>
<keyword evidence="5" id="KW-1185">Reference proteome</keyword>
<dbReference type="InterPro" id="IPR011006">
    <property type="entry name" value="CheY-like_superfamily"/>
</dbReference>
<dbReference type="SMART" id="SM00448">
    <property type="entry name" value="REC"/>
    <property type="match status" value="1"/>
</dbReference>
<keyword evidence="1 2" id="KW-0597">Phosphoprotein</keyword>
<gene>
    <name evidence="4" type="ORF">G5575_00150</name>
</gene>
<dbReference type="InterPro" id="IPR050595">
    <property type="entry name" value="Bact_response_regulator"/>
</dbReference>
<proteinExistence type="predicted"/>
<protein>
    <submittedName>
        <fullName evidence="4">Response regulator</fullName>
    </submittedName>
</protein>
<dbReference type="EMBL" id="JAALFG010000001">
    <property type="protein sequence ID" value="NGP16312.1"/>
    <property type="molecule type" value="Genomic_DNA"/>
</dbReference>
<evidence type="ECO:0000259" key="3">
    <source>
        <dbReference type="PROSITE" id="PS50110"/>
    </source>
</evidence>
<dbReference type="SUPFAM" id="SSF52172">
    <property type="entry name" value="CheY-like"/>
    <property type="match status" value="1"/>
</dbReference>
<dbReference type="PROSITE" id="PS50110">
    <property type="entry name" value="RESPONSE_REGULATORY"/>
    <property type="match status" value="1"/>
</dbReference>
<dbReference type="PANTHER" id="PTHR44591:SF21">
    <property type="entry name" value="TWO-COMPONENT RESPONSE REGULATOR"/>
    <property type="match status" value="1"/>
</dbReference>
<dbReference type="Pfam" id="PF00072">
    <property type="entry name" value="Response_reg"/>
    <property type="match status" value="1"/>
</dbReference>
<organism evidence="4 5">
    <name type="scientific">Devosia aurantiaca</name>
    <dbReference type="NCBI Taxonomy" id="2714858"/>
    <lineage>
        <taxon>Bacteria</taxon>
        <taxon>Pseudomonadati</taxon>
        <taxon>Pseudomonadota</taxon>
        <taxon>Alphaproteobacteria</taxon>
        <taxon>Hyphomicrobiales</taxon>
        <taxon>Devosiaceae</taxon>
        <taxon>Devosia</taxon>
    </lineage>
</organism>
<dbReference type="RefSeq" id="WP_164532587.1">
    <property type="nucleotide sequence ID" value="NZ_JAALFG010000001.1"/>
</dbReference>
<name>A0A6M1SL87_9HYPH</name>
<dbReference type="InterPro" id="IPR001789">
    <property type="entry name" value="Sig_transdc_resp-reg_receiver"/>
</dbReference>
<reference evidence="4 5" key="2">
    <citation type="submission" date="2020-03" db="EMBL/GenBank/DDBJ databases">
        <title>Devosia chinhatensis sp. nov., isolated from a hexachlorocyclohexane (HCH) dump site in India.</title>
        <authorList>
            <person name="Kumar M."/>
            <person name="Lal R."/>
        </authorList>
    </citation>
    <scope>NUCLEOTIDE SEQUENCE [LARGE SCALE GENOMIC DNA]</scope>
    <source>
        <strain evidence="4 5">H239</strain>
    </source>
</reference>
<reference evidence="4 5" key="1">
    <citation type="submission" date="2020-02" db="EMBL/GenBank/DDBJ databases">
        <authorList>
            <person name="Khan S.A."/>
            <person name="Jeon C.O."/>
            <person name="Chun B.H."/>
        </authorList>
    </citation>
    <scope>NUCLEOTIDE SEQUENCE [LARGE SCALE GENOMIC DNA]</scope>
    <source>
        <strain evidence="4 5">H239</strain>
    </source>
</reference>
<evidence type="ECO:0000313" key="4">
    <source>
        <dbReference type="EMBL" id="NGP16312.1"/>
    </source>
</evidence>
<evidence type="ECO:0000256" key="1">
    <source>
        <dbReference type="ARBA" id="ARBA00022553"/>
    </source>
</evidence>
<dbReference type="Proteomes" id="UP000474802">
    <property type="component" value="Unassembled WGS sequence"/>
</dbReference>
<dbReference type="Gene3D" id="3.40.50.2300">
    <property type="match status" value="1"/>
</dbReference>
<evidence type="ECO:0000256" key="2">
    <source>
        <dbReference type="PROSITE-ProRule" id="PRU00169"/>
    </source>
</evidence>
<accession>A0A6M1SL87</accession>
<evidence type="ECO:0000313" key="5">
    <source>
        <dbReference type="Proteomes" id="UP000474802"/>
    </source>
</evidence>
<feature type="modified residue" description="4-aspartylphosphate" evidence="2">
    <location>
        <position position="56"/>
    </location>
</feature>
<comment type="caution">
    <text evidence="4">The sequence shown here is derived from an EMBL/GenBank/DDBJ whole genome shotgun (WGS) entry which is preliminary data.</text>
</comment>
<dbReference type="GO" id="GO:0000160">
    <property type="term" value="P:phosphorelay signal transduction system"/>
    <property type="evidence" value="ECO:0007669"/>
    <property type="project" value="InterPro"/>
</dbReference>
<sequence length="121" mass="13310">MTSPFTVLIVEDEPLLRMNISDRLDDLGFHVLEAANADEAIAMLADRSDVQVMFTDIDMPGSMDGLKLAAAVRDRWPPIRIIVTSGHRRVGADDLPSGSRFFGKPYHPEAVASAMREMLAV</sequence>
<feature type="domain" description="Response regulatory" evidence="3">
    <location>
        <begin position="6"/>
        <end position="119"/>
    </location>
</feature>
<dbReference type="PANTHER" id="PTHR44591">
    <property type="entry name" value="STRESS RESPONSE REGULATOR PROTEIN 1"/>
    <property type="match status" value="1"/>
</dbReference>